<keyword evidence="2" id="KW-0645">Protease</keyword>
<sequence length="39" mass="3882">MDARRLPPRTGQHGPGPCAVAGPSAPGFPRGVLSSSLSP</sequence>
<evidence type="ECO:0000256" key="1">
    <source>
        <dbReference type="SAM" id="MobiDB-lite"/>
    </source>
</evidence>
<dbReference type="GO" id="GO:0006508">
    <property type="term" value="P:proteolysis"/>
    <property type="evidence" value="ECO:0007669"/>
    <property type="project" value="UniProtKB-KW"/>
</dbReference>
<comment type="caution">
    <text evidence="2">The sequence shown here is derived from an EMBL/GenBank/DDBJ whole genome shotgun (WGS) entry which is preliminary data.</text>
</comment>
<keyword evidence="3" id="KW-1185">Reference proteome</keyword>
<evidence type="ECO:0000313" key="3">
    <source>
        <dbReference type="Proteomes" id="UP000527355"/>
    </source>
</evidence>
<dbReference type="AlphaFoldDB" id="A0A7J7SSS4"/>
<protein>
    <submittedName>
        <fullName evidence="2">Serine protease 16</fullName>
    </submittedName>
</protein>
<reference evidence="2 3" key="1">
    <citation type="journal article" date="2020" name="Nature">
        <title>Six reference-quality genomes reveal evolution of bat adaptations.</title>
        <authorList>
            <person name="Jebb D."/>
            <person name="Huang Z."/>
            <person name="Pippel M."/>
            <person name="Hughes G.M."/>
            <person name="Lavrichenko K."/>
            <person name="Devanna P."/>
            <person name="Winkler S."/>
            <person name="Jermiin L.S."/>
            <person name="Skirmuntt E.C."/>
            <person name="Katzourakis A."/>
            <person name="Burkitt-Gray L."/>
            <person name="Ray D.A."/>
            <person name="Sullivan K.A.M."/>
            <person name="Roscito J.G."/>
            <person name="Kirilenko B.M."/>
            <person name="Davalos L.M."/>
            <person name="Corthals A.P."/>
            <person name="Power M.L."/>
            <person name="Jones G."/>
            <person name="Ransome R.D."/>
            <person name="Dechmann D.K.N."/>
            <person name="Locatelli A.G."/>
            <person name="Puechmaille S.J."/>
            <person name="Fedrigo O."/>
            <person name="Jarvis E.D."/>
            <person name="Hiller M."/>
            <person name="Vernes S.C."/>
            <person name="Myers E.W."/>
            <person name="Teeling E.C."/>
        </authorList>
    </citation>
    <scope>NUCLEOTIDE SEQUENCE [LARGE SCALE GENOMIC DNA]</scope>
    <source>
        <strain evidence="2">MMyoMyo1</strain>
        <tissue evidence="2">Flight muscle</tissue>
    </source>
</reference>
<dbReference type="Proteomes" id="UP000527355">
    <property type="component" value="Unassembled WGS sequence"/>
</dbReference>
<feature type="region of interest" description="Disordered" evidence="1">
    <location>
        <begin position="1"/>
        <end position="39"/>
    </location>
</feature>
<name>A0A7J7SSS4_MYOMY</name>
<gene>
    <name evidence="2" type="ORF">mMyoMyo1_015883</name>
</gene>
<keyword evidence="2" id="KW-0378">Hydrolase</keyword>
<dbReference type="EMBL" id="JABWUV010000018">
    <property type="protein sequence ID" value="KAF6291420.1"/>
    <property type="molecule type" value="Genomic_DNA"/>
</dbReference>
<evidence type="ECO:0000313" key="2">
    <source>
        <dbReference type="EMBL" id="KAF6291420.1"/>
    </source>
</evidence>
<proteinExistence type="predicted"/>
<accession>A0A7J7SSS4</accession>
<dbReference type="GO" id="GO:0008233">
    <property type="term" value="F:peptidase activity"/>
    <property type="evidence" value="ECO:0007669"/>
    <property type="project" value="UniProtKB-KW"/>
</dbReference>
<organism evidence="2 3">
    <name type="scientific">Myotis myotis</name>
    <name type="common">Greater mouse-eared bat</name>
    <name type="synonym">Vespertilio myotis</name>
    <dbReference type="NCBI Taxonomy" id="51298"/>
    <lineage>
        <taxon>Eukaryota</taxon>
        <taxon>Metazoa</taxon>
        <taxon>Chordata</taxon>
        <taxon>Craniata</taxon>
        <taxon>Vertebrata</taxon>
        <taxon>Euteleostomi</taxon>
        <taxon>Mammalia</taxon>
        <taxon>Eutheria</taxon>
        <taxon>Laurasiatheria</taxon>
        <taxon>Chiroptera</taxon>
        <taxon>Yangochiroptera</taxon>
        <taxon>Vespertilionidae</taxon>
        <taxon>Myotis</taxon>
    </lineage>
</organism>